<dbReference type="InterPro" id="IPR045867">
    <property type="entry name" value="DNA-dir_RpoC_beta_prime"/>
</dbReference>
<dbReference type="STRING" id="103827.A0A0N5CR05"/>
<dbReference type="OMA" id="SKERMEC"/>
<evidence type="ECO:0000256" key="6">
    <source>
        <dbReference type="ARBA" id="ARBA00023163"/>
    </source>
</evidence>
<keyword evidence="4" id="KW-0808">Transferase</keyword>
<keyword evidence="6" id="KW-0804">Transcription</keyword>
<dbReference type="PANTHER" id="PTHR19376:SF11">
    <property type="entry name" value="DNA-DIRECTED RNA POLYMERASE I SUBUNIT RPA1"/>
    <property type="match status" value="1"/>
</dbReference>
<dbReference type="EMBL" id="UYYF01000611">
    <property type="protein sequence ID" value="VDM98739.1"/>
    <property type="molecule type" value="Genomic_DNA"/>
</dbReference>
<dbReference type="GO" id="GO:0003899">
    <property type="term" value="F:DNA-directed RNA polymerase activity"/>
    <property type="evidence" value="ECO:0007669"/>
    <property type="project" value="UniProtKB-EC"/>
</dbReference>
<keyword evidence="5" id="KW-0548">Nucleotidyltransferase</keyword>
<dbReference type="GO" id="GO:0003677">
    <property type="term" value="F:DNA binding"/>
    <property type="evidence" value="ECO:0007669"/>
    <property type="project" value="InterPro"/>
</dbReference>
<keyword evidence="3" id="KW-0240">DNA-directed RNA polymerase</keyword>
<evidence type="ECO:0000256" key="2">
    <source>
        <dbReference type="ARBA" id="ARBA00012418"/>
    </source>
</evidence>
<dbReference type="Gene3D" id="3.30.70.2850">
    <property type="match status" value="1"/>
</dbReference>
<keyword evidence="10" id="KW-1185">Reference proteome</keyword>
<sequence>MNVLILSKSELSEFFWFLVSSYRDLSKFKVESWRCYDLTIELLRSKERMECVRHISHLQVLKEVERRFIKTVGKRLSDRCKEMTDYQAIQHKKLKSGNVFVDNENGEYISKKQDDGVSSDEDVGEAIDLDAEQSRLRRRHLDDAEYEGEEDEKKVVQDDSVEDDSDSEEENADSQNQDGSDEYERVTIQKSEEPISHRIQSVIASSSIIRDYKFDQKNNRWCVITFQFPLSIKTKLDVRAVVERELENFLIWETPGIEKCIIRSENNKYGENQVLATQGINLQALMKHSDALDVNTLYSNDLDLICRNYGIEACNRALVKEIVRVFKPYGIDVNQRHLTLTADYMTFTGRIQPFTRGAMGFSTSPLQQMTFETTVAFMRDALINGSHFVCIDSSFFDTFRHDDYLASPSSRLVIGGLLRSGTGIFDLMSSRIQL</sequence>
<evidence type="ECO:0000259" key="8">
    <source>
        <dbReference type="Pfam" id="PF04998"/>
    </source>
</evidence>
<dbReference type="PANTHER" id="PTHR19376">
    <property type="entry name" value="DNA-DIRECTED RNA POLYMERASE"/>
    <property type="match status" value="1"/>
</dbReference>
<protein>
    <recommendedName>
        <fullName evidence="2">DNA-directed RNA polymerase</fullName>
        <ecNumber evidence="2">2.7.7.6</ecNumber>
    </recommendedName>
</protein>
<evidence type="ECO:0000313" key="11">
    <source>
        <dbReference type="WBParaSite" id="TCLT_0000265501-mRNA-1"/>
    </source>
</evidence>
<feature type="domain" description="RNA polymerase Rpb1" evidence="8">
    <location>
        <begin position="84"/>
        <end position="357"/>
    </location>
</feature>
<reference evidence="9 10" key="2">
    <citation type="submission" date="2018-11" db="EMBL/GenBank/DDBJ databases">
        <authorList>
            <consortium name="Pathogen Informatics"/>
        </authorList>
    </citation>
    <scope>NUCLEOTIDE SEQUENCE [LARGE SCALE GENOMIC DNA]</scope>
</reference>
<evidence type="ECO:0000313" key="10">
    <source>
        <dbReference type="Proteomes" id="UP000276776"/>
    </source>
</evidence>
<dbReference type="Pfam" id="PF04998">
    <property type="entry name" value="RNA_pol_Rpb1_5"/>
    <property type="match status" value="1"/>
</dbReference>
<feature type="compositionally biased region" description="Acidic residues" evidence="7">
    <location>
        <begin position="159"/>
        <end position="172"/>
    </location>
</feature>
<dbReference type="AlphaFoldDB" id="A0A0N5CR05"/>
<name>A0A0N5CR05_THECL</name>
<dbReference type="Proteomes" id="UP000276776">
    <property type="component" value="Unassembled WGS sequence"/>
</dbReference>
<evidence type="ECO:0000313" key="9">
    <source>
        <dbReference type="EMBL" id="VDM98739.1"/>
    </source>
</evidence>
<accession>A0A0N5CR05</accession>
<organism evidence="11">
    <name type="scientific">Thelazia callipaeda</name>
    <name type="common">Oriental eyeworm</name>
    <name type="synonym">Parasitic nematode</name>
    <dbReference type="NCBI Taxonomy" id="103827"/>
    <lineage>
        <taxon>Eukaryota</taxon>
        <taxon>Metazoa</taxon>
        <taxon>Ecdysozoa</taxon>
        <taxon>Nematoda</taxon>
        <taxon>Chromadorea</taxon>
        <taxon>Rhabditida</taxon>
        <taxon>Spirurina</taxon>
        <taxon>Spiruromorpha</taxon>
        <taxon>Thelazioidea</taxon>
        <taxon>Thelaziidae</taxon>
        <taxon>Thelazia</taxon>
    </lineage>
</organism>
<dbReference type="SUPFAM" id="SSF64484">
    <property type="entry name" value="beta and beta-prime subunits of DNA dependent RNA-polymerase"/>
    <property type="match status" value="1"/>
</dbReference>
<dbReference type="EC" id="2.7.7.6" evidence="2"/>
<dbReference type="InterPro" id="IPR007081">
    <property type="entry name" value="RNA_pol_Rpb1_5"/>
</dbReference>
<evidence type="ECO:0000256" key="7">
    <source>
        <dbReference type="SAM" id="MobiDB-lite"/>
    </source>
</evidence>
<dbReference type="OrthoDB" id="270392at2759"/>
<reference evidence="11" key="1">
    <citation type="submission" date="2017-02" db="UniProtKB">
        <authorList>
            <consortium name="WormBaseParasite"/>
        </authorList>
    </citation>
    <scope>IDENTIFICATION</scope>
</reference>
<evidence type="ECO:0000256" key="1">
    <source>
        <dbReference type="ARBA" id="ARBA00006460"/>
    </source>
</evidence>
<dbReference type="CDD" id="cd02735">
    <property type="entry name" value="RNAP_I_Rpa1_C"/>
    <property type="match status" value="1"/>
</dbReference>
<evidence type="ECO:0000256" key="5">
    <source>
        <dbReference type="ARBA" id="ARBA00022695"/>
    </source>
</evidence>
<proteinExistence type="inferred from homology"/>
<comment type="similarity">
    <text evidence="1">Belongs to the RNA polymerase beta' chain family.</text>
</comment>
<dbReference type="WBParaSite" id="TCLT_0000265501-mRNA-1">
    <property type="protein sequence ID" value="TCLT_0000265501-mRNA-1"/>
    <property type="gene ID" value="TCLT_0000265501"/>
</dbReference>
<gene>
    <name evidence="9" type="ORF">TCLT_LOCUS2656</name>
</gene>
<evidence type="ECO:0000256" key="3">
    <source>
        <dbReference type="ARBA" id="ARBA00022478"/>
    </source>
</evidence>
<feature type="region of interest" description="Disordered" evidence="7">
    <location>
        <begin position="138"/>
        <end position="184"/>
    </location>
</feature>
<dbReference type="GO" id="GO:0006351">
    <property type="term" value="P:DNA-templated transcription"/>
    <property type="evidence" value="ECO:0007669"/>
    <property type="project" value="InterPro"/>
</dbReference>
<dbReference type="GO" id="GO:0005736">
    <property type="term" value="C:RNA polymerase I complex"/>
    <property type="evidence" value="ECO:0007669"/>
    <property type="project" value="TreeGrafter"/>
</dbReference>
<dbReference type="InterPro" id="IPR047107">
    <property type="entry name" value="DNA-dir_RNA_pol1_lsu_C"/>
</dbReference>
<evidence type="ECO:0000256" key="4">
    <source>
        <dbReference type="ARBA" id="ARBA00022679"/>
    </source>
</evidence>